<evidence type="ECO:0000256" key="4">
    <source>
        <dbReference type="SAM" id="MobiDB-lite"/>
    </source>
</evidence>
<dbReference type="EMBL" id="KZ665432">
    <property type="protein sequence ID" value="PPR99788.1"/>
    <property type="molecule type" value="Genomic_DNA"/>
</dbReference>
<comment type="similarity">
    <text evidence="2">Belongs to the lin-54 family.</text>
</comment>
<gene>
    <name evidence="6" type="ORF">GOBAR_AA20875</name>
</gene>
<feature type="region of interest" description="Disordered" evidence="4">
    <location>
        <begin position="422"/>
        <end position="488"/>
    </location>
</feature>
<evidence type="ECO:0000256" key="2">
    <source>
        <dbReference type="ARBA" id="ARBA00007267"/>
    </source>
</evidence>
<dbReference type="PANTHER" id="PTHR12446:SF34">
    <property type="entry name" value="PROTEIN LIN-54 HOMOLOG"/>
    <property type="match status" value="1"/>
</dbReference>
<dbReference type="PANTHER" id="PTHR12446">
    <property type="entry name" value="TESMIN/TSO1-RELATED"/>
    <property type="match status" value="1"/>
</dbReference>
<feature type="region of interest" description="Disordered" evidence="4">
    <location>
        <begin position="637"/>
        <end position="656"/>
    </location>
</feature>
<name>A0A2P5X8Y1_GOSBA</name>
<feature type="compositionally biased region" description="Polar residues" evidence="4">
    <location>
        <begin position="431"/>
        <end position="442"/>
    </location>
</feature>
<evidence type="ECO:0000259" key="5">
    <source>
        <dbReference type="PROSITE" id="PS51634"/>
    </source>
</evidence>
<accession>A0A2P5X8Y1</accession>
<comment type="subcellular location">
    <subcellularLocation>
        <location evidence="1">Nucleus</location>
    </subcellularLocation>
</comment>
<evidence type="ECO:0000313" key="6">
    <source>
        <dbReference type="EMBL" id="PPR99788.1"/>
    </source>
</evidence>
<evidence type="ECO:0000256" key="1">
    <source>
        <dbReference type="ARBA" id="ARBA00004123"/>
    </source>
</evidence>
<protein>
    <recommendedName>
        <fullName evidence="5">CRC domain-containing protein</fullName>
    </recommendedName>
</protein>
<feature type="region of interest" description="Disordered" evidence="4">
    <location>
        <begin position="91"/>
        <end position="123"/>
    </location>
</feature>
<dbReference type="Proteomes" id="UP000239757">
    <property type="component" value="Unassembled WGS sequence"/>
</dbReference>
<dbReference type="SMART" id="SM01114">
    <property type="entry name" value="CXC"/>
    <property type="match status" value="2"/>
</dbReference>
<dbReference type="InterPro" id="IPR005172">
    <property type="entry name" value="CRC"/>
</dbReference>
<dbReference type="PROSITE" id="PS51634">
    <property type="entry name" value="CRC"/>
    <property type="match status" value="1"/>
</dbReference>
<dbReference type="Pfam" id="PF03638">
    <property type="entry name" value="TCR"/>
    <property type="match status" value="2"/>
</dbReference>
<dbReference type="AlphaFoldDB" id="A0A2P5X8Y1"/>
<feature type="compositionally biased region" description="Basic and acidic residues" evidence="4">
    <location>
        <begin position="103"/>
        <end position="122"/>
    </location>
</feature>
<evidence type="ECO:0000256" key="3">
    <source>
        <dbReference type="ARBA" id="ARBA00023242"/>
    </source>
</evidence>
<evidence type="ECO:0000313" key="7">
    <source>
        <dbReference type="Proteomes" id="UP000239757"/>
    </source>
</evidence>
<reference evidence="6 7" key="1">
    <citation type="submission" date="2015-01" db="EMBL/GenBank/DDBJ databases">
        <title>Genome of allotetraploid Gossypium barbadense reveals genomic plasticity and fiber elongation in cotton evolution.</title>
        <authorList>
            <person name="Chen X."/>
            <person name="Liu X."/>
            <person name="Zhao B."/>
            <person name="Zheng H."/>
            <person name="Hu Y."/>
            <person name="Lu G."/>
            <person name="Yang C."/>
            <person name="Chen J."/>
            <person name="Shan C."/>
            <person name="Zhang L."/>
            <person name="Zhou Y."/>
            <person name="Wang L."/>
            <person name="Guo W."/>
            <person name="Bai Y."/>
            <person name="Ruan J."/>
            <person name="Shangguan X."/>
            <person name="Mao Y."/>
            <person name="Jiang J."/>
            <person name="Zhu Y."/>
            <person name="Lei J."/>
            <person name="Kang H."/>
            <person name="Chen S."/>
            <person name="He X."/>
            <person name="Wang R."/>
            <person name="Wang Y."/>
            <person name="Chen J."/>
            <person name="Wang L."/>
            <person name="Yu S."/>
            <person name="Wang B."/>
            <person name="Wei J."/>
            <person name="Song S."/>
            <person name="Lu X."/>
            <person name="Gao Z."/>
            <person name="Gu W."/>
            <person name="Deng X."/>
            <person name="Ma D."/>
            <person name="Wang S."/>
            <person name="Liang W."/>
            <person name="Fang L."/>
            <person name="Cai C."/>
            <person name="Zhu X."/>
            <person name="Zhou B."/>
            <person name="Zhang Y."/>
            <person name="Chen Z."/>
            <person name="Xu S."/>
            <person name="Zhu R."/>
            <person name="Wang S."/>
            <person name="Zhang T."/>
            <person name="Zhao G."/>
        </authorList>
    </citation>
    <scope>NUCLEOTIDE SEQUENCE [LARGE SCALE GENOMIC DNA]</scope>
    <source>
        <strain evidence="7">cv. Xinhai21</strain>
        <tissue evidence="6">Leaf</tissue>
    </source>
</reference>
<feature type="region of interest" description="Disordered" evidence="4">
    <location>
        <begin position="672"/>
        <end position="695"/>
    </location>
</feature>
<feature type="region of interest" description="Disordered" evidence="4">
    <location>
        <begin position="1"/>
        <end position="22"/>
    </location>
</feature>
<feature type="compositionally biased region" description="Basic and acidic residues" evidence="4">
    <location>
        <begin position="685"/>
        <end position="695"/>
    </location>
</feature>
<dbReference type="OrthoDB" id="6283463at2759"/>
<proteinExistence type="inferred from homology"/>
<dbReference type="GO" id="GO:0005634">
    <property type="term" value="C:nucleus"/>
    <property type="evidence" value="ECO:0007669"/>
    <property type="project" value="UniProtKB-SubCell"/>
</dbReference>
<sequence length="695" mass="75046">MGEGEGGEFPPKKVQSDTAGLPAKKLARQLDFTAGFGGGSSGGVVLPEHPQFTQEMAVASSSAVAAAVTQQQQQQQIKPQMVATSPIVAAQPPPLTTASSRVIKPESPKVKPRPTELKDGTPKKQKQCNCKHSRCLKLYCECFASGVYCDGCNCVNCYNNVENEAARRDAIEATLERNPNAFRPKIASSPHGARDSRPQNANSAYMVRLLKDYLVEKDPGREDAGEVLVLGKHNKGCHCKKSGCLKKYCECFQANILCSENCKCMDCKNFEGSEERQALFHGDHANNMAYIQQAANAAITGAVGSSGFASIPVSKKRKGQELFFGSTAKDPSVLRLGHFPQATHIRTSAPSPSVPVSCAATTAAVGTSKFTYRSLLADIIQKQDLKELCSVLVVLSGEAAKTLAANGSSLNFCMHSDQGSLTEKQAEDQTETSFVSSTQDRLQSQKDFDAEKTVADDCSSANQADKVVPEDSSSDGADTPKERPMSPGTLALMCDEQDTMFMKSPSNGLTDHGCSTSSPLPYGQGMTEIYAEQERIVLTKFRDCLNRLITFGEIKGKFPFPFTEYSHLIIFCTSKGKKFQMMKLSLTLSCVIFFMHELLGIDNCSISFSETQCSSLARIEIGSQRSLSNGTEVVRTESGNQQGSFTNGVPKNVSPPTIKTSQTAAVVITTANNDLQRPPSLPENGDAKLKNEKQM</sequence>
<organism evidence="6 7">
    <name type="scientific">Gossypium barbadense</name>
    <name type="common">Sea Island cotton</name>
    <name type="synonym">Hibiscus barbadensis</name>
    <dbReference type="NCBI Taxonomy" id="3634"/>
    <lineage>
        <taxon>Eukaryota</taxon>
        <taxon>Viridiplantae</taxon>
        <taxon>Streptophyta</taxon>
        <taxon>Embryophyta</taxon>
        <taxon>Tracheophyta</taxon>
        <taxon>Spermatophyta</taxon>
        <taxon>Magnoliopsida</taxon>
        <taxon>eudicotyledons</taxon>
        <taxon>Gunneridae</taxon>
        <taxon>Pentapetalae</taxon>
        <taxon>rosids</taxon>
        <taxon>malvids</taxon>
        <taxon>Malvales</taxon>
        <taxon>Malvaceae</taxon>
        <taxon>Malvoideae</taxon>
        <taxon>Gossypium</taxon>
    </lineage>
</organism>
<feature type="compositionally biased region" description="Basic and acidic residues" evidence="4">
    <location>
        <begin position="443"/>
        <end position="455"/>
    </location>
</feature>
<keyword evidence="3" id="KW-0539">Nucleus</keyword>
<dbReference type="InterPro" id="IPR033467">
    <property type="entry name" value="Tesmin/TSO1-like_CXC"/>
</dbReference>
<feature type="domain" description="CRC" evidence="5">
    <location>
        <begin position="124"/>
        <end position="272"/>
    </location>
</feature>
<dbReference type="GO" id="GO:0006355">
    <property type="term" value="P:regulation of DNA-templated transcription"/>
    <property type="evidence" value="ECO:0007669"/>
    <property type="project" value="TreeGrafter"/>
</dbReference>
<dbReference type="InterPro" id="IPR028307">
    <property type="entry name" value="Lin-54_fam"/>
</dbReference>